<reference evidence="1 2" key="1">
    <citation type="journal article" date="2015" name="Nature">
        <title>rRNA introns, odd ribosomes, and small enigmatic genomes across a large radiation of phyla.</title>
        <authorList>
            <person name="Brown C.T."/>
            <person name="Hug L.A."/>
            <person name="Thomas B.C."/>
            <person name="Sharon I."/>
            <person name="Castelle C.J."/>
            <person name="Singh A."/>
            <person name="Wilkins M.J."/>
            <person name="Williams K.H."/>
            <person name="Banfield J.F."/>
        </authorList>
    </citation>
    <scope>NUCLEOTIDE SEQUENCE [LARGE SCALE GENOMIC DNA]</scope>
</reference>
<sequence>MTNEKPFKEPSPEGLDEQIMALLGRLYERYAGDEIFEKLSPEIIEEWYLVETEADTGKDRQAAKEKLEAFIRKLEGLNL</sequence>
<dbReference type="Proteomes" id="UP000034956">
    <property type="component" value="Unassembled WGS sequence"/>
</dbReference>
<name>A0A0G1WM77_9BACT</name>
<comment type="caution">
    <text evidence="1">The sequence shown here is derived from an EMBL/GenBank/DDBJ whole genome shotgun (WGS) entry which is preliminary data.</text>
</comment>
<gene>
    <name evidence="1" type="ORF">UY23_C0001G0049</name>
</gene>
<proteinExistence type="predicted"/>
<evidence type="ECO:0000313" key="2">
    <source>
        <dbReference type="Proteomes" id="UP000034956"/>
    </source>
</evidence>
<organism evidence="1 2">
    <name type="scientific">Candidatus Jorgensenbacteria bacterium GW2011_GWA1_48_11</name>
    <dbReference type="NCBI Taxonomy" id="1618660"/>
    <lineage>
        <taxon>Bacteria</taxon>
        <taxon>Candidatus Joergenseniibacteriota</taxon>
    </lineage>
</organism>
<dbReference type="AlphaFoldDB" id="A0A0G1WM77"/>
<dbReference type="EMBL" id="LCPF01000001">
    <property type="protein sequence ID" value="KKU91443.1"/>
    <property type="molecule type" value="Genomic_DNA"/>
</dbReference>
<evidence type="ECO:0000313" key="1">
    <source>
        <dbReference type="EMBL" id="KKU91443.1"/>
    </source>
</evidence>
<protein>
    <submittedName>
        <fullName evidence="1">Uncharacterized protein</fullName>
    </submittedName>
</protein>
<accession>A0A0G1WM77</accession>